<dbReference type="InterPro" id="IPR015424">
    <property type="entry name" value="PyrdxlP-dep_Trfase"/>
</dbReference>
<dbReference type="FunFam" id="3.40.640.10:FF:000004">
    <property type="entry name" value="Acetylornithine aminotransferase"/>
    <property type="match status" value="1"/>
</dbReference>
<evidence type="ECO:0000256" key="8">
    <source>
        <dbReference type="RuleBase" id="RU003560"/>
    </source>
</evidence>
<evidence type="ECO:0000256" key="1">
    <source>
        <dbReference type="ARBA" id="ARBA00001933"/>
    </source>
</evidence>
<dbReference type="PANTHER" id="PTHR45688:SF3">
    <property type="entry name" value="ALANINE--GLYOXYLATE AMINOTRANSFERASE 2, MITOCHONDRIAL"/>
    <property type="match status" value="1"/>
</dbReference>
<comment type="similarity">
    <text evidence="2 8">Belongs to the class-III pyridoxal-phosphate-dependent aminotransferase family.</text>
</comment>
<dbReference type="InterPro" id="IPR015422">
    <property type="entry name" value="PyrdxlP-dep_Trfase_small"/>
</dbReference>
<dbReference type="OrthoDB" id="9801052at2"/>
<reference evidence="9 10" key="2">
    <citation type="journal article" date="2011" name="Stand. Genomic Sci.">
        <title>Complete genome sequence of Truepera radiovictrix type strain (RQ-24).</title>
        <authorList>
            <person name="Ivanova N."/>
            <person name="Rohde C."/>
            <person name="Munk C."/>
            <person name="Nolan M."/>
            <person name="Lucas S."/>
            <person name="Del Rio T.G."/>
            <person name="Tice H."/>
            <person name="Deshpande S."/>
            <person name="Cheng J.F."/>
            <person name="Tapia R."/>
            <person name="Han C."/>
            <person name="Goodwin L."/>
            <person name="Pitluck S."/>
            <person name="Liolios K."/>
            <person name="Mavromatis K."/>
            <person name="Mikhailova N."/>
            <person name="Pati A."/>
            <person name="Chen A."/>
            <person name="Palaniappan K."/>
            <person name="Land M."/>
            <person name="Hauser L."/>
            <person name="Chang Y.J."/>
            <person name="Jeffries C.D."/>
            <person name="Brambilla E."/>
            <person name="Rohde M."/>
            <person name="Goker M."/>
            <person name="Tindall B.J."/>
            <person name="Woyke T."/>
            <person name="Bristow J."/>
            <person name="Eisen J.A."/>
            <person name="Markowitz V."/>
            <person name="Hugenholtz P."/>
            <person name="Kyrpides N.C."/>
            <person name="Klenk H.P."/>
            <person name="Lapidus A."/>
        </authorList>
    </citation>
    <scope>NUCLEOTIDE SEQUENCE [LARGE SCALE GENOMIC DNA]</scope>
    <source>
        <strain evidence="10">DSM 17093 / CIP 108686 / LMG 22925 / RQ-24</strain>
    </source>
</reference>
<comment type="subunit">
    <text evidence="3">Homotetramer.</text>
</comment>
<evidence type="ECO:0000256" key="2">
    <source>
        <dbReference type="ARBA" id="ARBA00008954"/>
    </source>
</evidence>
<evidence type="ECO:0000256" key="6">
    <source>
        <dbReference type="ARBA" id="ARBA00022679"/>
    </source>
</evidence>
<dbReference type="GO" id="GO:0008453">
    <property type="term" value="F:alanine-glyoxylate transaminase activity"/>
    <property type="evidence" value="ECO:0007669"/>
    <property type="project" value="UniProtKB-EC"/>
</dbReference>
<evidence type="ECO:0000256" key="5">
    <source>
        <dbReference type="ARBA" id="ARBA00022576"/>
    </source>
</evidence>
<dbReference type="CDD" id="cd00610">
    <property type="entry name" value="OAT_like"/>
    <property type="match status" value="1"/>
</dbReference>
<evidence type="ECO:0000256" key="3">
    <source>
        <dbReference type="ARBA" id="ARBA00011881"/>
    </source>
</evidence>
<sequence length="435" mass="47676">MTTTASKTQDLRERQQRFLIPSLSNMLYYGDEPLAVERAKDQYVWDIEGRRYLDFFGGILTISVGHCNDEVVEATYAQMKRLGHTSTLYLNEVTLNVAEKIAEITPGRLQKCFFTNSGTEADEMAILAARVYTGNTDIIALRHAYSGRSSAMMSMTAHANWRLGGVYDGTIKHVRSPNMYRRPEGMSEEAYLDFLVADFEDFLATCTDGRIAAFIAEPIQGVGGFVVLPKDYFKRILPLVKAAGGVLIVDEVQTGWGRTGRYWCGIEHWGVEPDIMTFAKGIANGAPVGCTIMTPEVAEAMSGLTLSTYGGNPVSMAQAYATISYIEKHRLWENAEVQGGALRAFMEEQAERYDFIGDVRGMGLMQAFEMVQPGTKTPDPERANALVAAARKRGLLIGKGGRYGNVSRVAPHLNVSSEDVATGCELLGAALADIA</sequence>
<proteinExistence type="inferred from homology"/>
<evidence type="ECO:0000256" key="7">
    <source>
        <dbReference type="ARBA" id="ARBA00022898"/>
    </source>
</evidence>
<accession>D7CQU0</accession>
<dbReference type="InterPro" id="IPR015421">
    <property type="entry name" value="PyrdxlP-dep_Trfase_major"/>
</dbReference>
<dbReference type="KEGG" id="tra:Trad_1960"/>
<evidence type="ECO:0000256" key="4">
    <source>
        <dbReference type="ARBA" id="ARBA00013049"/>
    </source>
</evidence>
<dbReference type="RefSeq" id="WP_013178439.1">
    <property type="nucleotide sequence ID" value="NC_014221.1"/>
</dbReference>
<comment type="cofactor">
    <cofactor evidence="1">
        <name>pyridoxal 5'-phosphate</name>
        <dbReference type="ChEBI" id="CHEBI:597326"/>
    </cofactor>
</comment>
<organism evidence="9 10">
    <name type="scientific">Truepera radiovictrix (strain DSM 17093 / CIP 108686 / LMG 22925 / RQ-24)</name>
    <dbReference type="NCBI Taxonomy" id="649638"/>
    <lineage>
        <taxon>Bacteria</taxon>
        <taxon>Thermotogati</taxon>
        <taxon>Deinococcota</taxon>
        <taxon>Deinococci</taxon>
        <taxon>Trueperales</taxon>
        <taxon>Trueperaceae</taxon>
        <taxon>Truepera</taxon>
    </lineage>
</organism>
<keyword evidence="5 9" id="KW-0032">Aminotransferase</keyword>
<evidence type="ECO:0000313" key="10">
    <source>
        <dbReference type="Proteomes" id="UP000000379"/>
    </source>
</evidence>
<dbReference type="EC" id="2.6.1.44" evidence="4"/>
<gene>
    <name evidence="9" type="ordered locus">Trad_1960</name>
</gene>
<dbReference type="SUPFAM" id="SSF53383">
    <property type="entry name" value="PLP-dependent transferases"/>
    <property type="match status" value="1"/>
</dbReference>
<dbReference type="PIRSF" id="PIRSF000521">
    <property type="entry name" value="Transaminase_4ab_Lys_Orn"/>
    <property type="match status" value="1"/>
</dbReference>
<dbReference type="eggNOG" id="COG0160">
    <property type="taxonomic scope" value="Bacteria"/>
</dbReference>
<name>D7CQU0_TRURR</name>
<keyword evidence="6" id="KW-0808">Transferase</keyword>
<dbReference type="Proteomes" id="UP000000379">
    <property type="component" value="Chromosome"/>
</dbReference>
<dbReference type="EMBL" id="CP002049">
    <property type="protein sequence ID" value="ADI15074.1"/>
    <property type="molecule type" value="Genomic_DNA"/>
</dbReference>
<evidence type="ECO:0000313" key="9">
    <source>
        <dbReference type="EMBL" id="ADI15074.1"/>
    </source>
</evidence>
<keyword evidence="10" id="KW-1185">Reference proteome</keyword>
<reference evidence="10" key="1">
    <citation type="submission" date="2010-05" db="EMBL/GenBank/DDBJ databases">
        <title>The complete genome of Truepera radiovictris DSM 17093.</title>
        <authorList>
            <consortium name="US DOE Joint Genome Institute (JGI-PGF)"/>
            <person name="Lucas S."/>
            <person name="Copeland A."/>
            <person name="Lapidus A."/>
            <person name="Glavina del Rio T."/>
            <person name="Dalin E."/>
            <person name="Tice H."/>
            <person name="Bruce D."/>
            <person name="Goodwin L."/>
            <person name="Pitluck S."/>
            <person name="Kyrpides N."/>
            <person name="Mavromatis K."/>
            <person name="Ovchinnikova G."/>
            <person name="Munk A.C."/>
            <person name="Detter J.C."/>
            <person name="Han C."/>
            <person name="Tapia R."/>
            <person name="Land M."/>
            <person name="Hauser L."/>
            <person name="Markowitz V."/>
            <person name="Cheng J.-F."/>
            <person name="Hugenholtz P."/>
            <person name="Woyke T."/>
            <person name="Wu D."/>
            <person name="Tindall B."/>
            <person name="Pomrenke H.G."/>
            <person name="Brambilla E."/>
            <person name="Klenk H.-P."/>
            <person name="Eisen J.A."/>
        </authorList>
    </citation>
    <scope>NUCLEOTIDE SEQUENCE [LARGE SCALE GENOMIC DNA]</scope>
    <source>
        <strain evidence="10">DSM 17093 / CIP 108686 / LMG 22925 / RQ-24</strain>
    </source>
</reference>
<dbReference type="HOGENOM" id="CLU_016922_10_0_0"/>
<dbReference type="PANTHER" id="PTHR45688">
    <property type="match status" value="1"/>
</dbReference>
<dbReference type="Gene3D" id="3.90.1150.10">
    <property type="entry name" value="Aspartate Aminotransferase, domain 1"/>
    <property type="match status" value="1"/>
</dbReference>
<dbReference type="InterPro" id="IPR005814">
    <property type="entry name" value="Aminotrans_3"/>
</dbReference>
<dbReference type="STRING" id="649638.Trad_1960"/>
<protein>
    <recommendedName>
        <fullName evidence="4">alanine--glyoxylate transaminase</fullName>
        <ecNumber evidence="4">2.6.1.44</ecNumber>
    </recommendedName>
</protein>
<dbReference type="GO" id="GO:0030170">
    <property type="term" value="F:pyridoxal phosphate binding"/>
    <property type="evidence" value="ECO:0007669"/>
    <property type="project" value="InterPro"/>
</dbReference>
<dbReference type="Pfam" id="PF00202">
    <property type="entry name" value="Aminotran_3"/>
    <property type="match status" value="1"/>
</dbReference>
<keyword evidence="7 8" id="KW-0663">Pyridoxal phosphate</keyword>
<dbReference type="AlphaFoldDB" id="D7CQU0"/>
<dbReference type="Gene3D" id="3.40.640.10">
    <property type="entry name" value="Type I PLP-dependent aspartate aminotransferase-like (Major domain)"/>
    <property type="match status" value="1"/>
</dbReference>